<evidence type="ECO:0000313" key="3">
    <source>
        <dbReference type="Proteomes" id="UP000481583"/>
    </source>
</evidence>
<feature type="transmembrane region" description="Helical" evidence="1">
    <location>
        <begin position="51"/>
        <end position="84"/>
    </location>
</feature>
<keyword evidence="1" id="KW-1133">Transmembrane helix</keyword>
<name>A0A6G4TVS9_9ACTN</name>
<evidence type="ECO:0000256" key="1">
    <source>
        <dbReference type="SAM" id="Phobius"/>
    </source>
</evidence>
<keyword evidence="1" id="KW-0812">Transmembrane</keyword>
<dbReference type="AlphaFoldDB" id="A0A6G4TVS9"/>
<keyword evidence="3" id="KW-1185">Reference proteome</keyword>
<reference evidence="2 3" key="1">
    <citation type="submission" date="2020-02" db="EMBL/GenBank/DDBJ databases">
        <title>Whole-genome analyses of novel actinobacteria.</title>
        <authorList>
            <person name="Sahin N."/>
        </authorList>
    </citation>
    <scope>NUCLEOTIDE SEQUENCE [LARGE SCALE GENOMIC DNA]</scope>
    <source>
        <strain evidence="2 3">A7024</strain>
    </source>
</reference>
<accession>A0A6G4TVS9</accession>
<feature type="transmembrane region" description="Helical" evidence="1">
    <location>
        <begin position="9"/>
        <end position="31"/>
    </location>
</feature>
<keyword evidence="1" id="KW-0472">Membrane</keyword>
<evidence type="ECO:0008006" key="4">
    <source>
        <dbReference type="Google" id="ProtNLM"/>
    </source>
</evidence>
<dbReference type="Proteomes" id="UP000481583">
    <property type="component" value="Unassembled WGS sequence"/>
</dbReference>
<proteinExistence type="predicted"/>
<organism evidence="2 3">
    <name type="scientific">Streptomyces coryli</name>
    <dbReference type="NCBI Taxonomy" id="1128680"/>
    <lineage>
        <taxon>Bacteria</taxon>
        <taxon>Bacillati</taxon>
        <taxon>Actinomycetota</taxon>
        <taxon>Actinomycetes</taxon>
        <taxon>Kitasatosporales</taxon>
        <taxon>Streptomycetaceae</taxon>
        <taxon>Streptomyces</taxon>
    </lineage>
</organism>
<dbReference type="RefSeq" id="WP_165234472.1">
    <property type="nucleotide sequence ID" value="NZ_JAAKZV010000025.1"/>
</dbReference>
<comment type="caution">
    <text evidence="2">The sequence shown here is derived from an EMBL/GenBank/DDBJ whole genome shotgun (WGS) entry which is preliminary data.</text>
</comment>
<evidence type="ECO:0000313" key="2">
    <source>
        <dbReference type="EMBL" id="NGN63994.1"/>
    </source>
</evidence>
<dbReference type="EMBL" id="JAAKZV010000025">
    <property type="protein sequence ID" value="NGN63994.1"/>
    <property type="molecule type" value="Genomic_DNA"/>
</dbReference>
<sequence>MRKQWPAPLAVNLLLGLPAVVPFWLLFYFAVNWPLKARGLTVGNPTENDGVLPWVIVATPVLAVFALGWVSAAATAAPTLALVAAG</sequence>
<protein>
    <recommendedName>
        <fullName evidence="4">Integral membrane protein</fullName>
    </recommendedName>
</protein>
<gene>
    <name evidence="2" type="ORF">G5C51_08760</name>
</gene>